<feature type="compositionally biased region" description="Basic and acidic residues" evidence="1">
    <location>
        <begin position="466"/>
        <end position="476"/>
    </location>
</feature>
<feature type="region of interest" description="Disordered" evidence="1">
    <location>
        <begin position="31"/>
        <end position="501"/>
    </location>
</feature>
<dbReference type="OrthoDB" id="5324692at2759"/>
<feature type="region of interest" description="Disordered" evidence="1">
    <location>
        <begin position="523"/>
        <end position="612"/>
    </location>
</feature>
<dbReference type="AlphaFoldDB" id="A0A072PJ50"/>
<feature type="compositionally biased region" description="Basic and acidic residues" evidence="1">
    <location>
        <begin position="112"/>
        <end position="122"/>
    </location>
</feature>
<dbReference type="VEuPathDB" id="FungiDB:A1O9_08315"/>
<feature type="compositionally biased region" description="Basic and acidic residues" evidence="1">
    <location>
        <begin position="215"/>
        <end position="232"/>
    </location>
</feature>
<dbReference type="EMBL" id="AMGV01000007">
    <property type="protein sequence ID" value="KEF55565.1"/>
    <property type="molecule type" value="Genomic_DNA"/>
</dbReference>
<feature type="compositionally biased region" description="Low complexity" evidence="1">
    <location>
        <begin position="523"/>
        <end position="553"/>
    </location>
</feature>
<protein>
    <submittedName>
        <fullName evidence="2">Uncharacterized protein</fullName>
    </submittedName>
</protein>
<sequence>MVQWPPTPCVEDEAVALAKEHVLDVHLDILKSDDQPASSRGAVDQYPVILDNPSPAQPKQSRTPPPNKPCDLVPDTSSLHEQPEPTTPPSASNNERRFVFIPSTKSDPAPEPDNKRRSDALHRSKSTTQLKPEDASRGRPQVSRIQTDLGAGLAGMVTGQRRAPSPYAHARTPSILADPLVQSPRPKDTLLSPMSAQQPRRPVSVHPRTQTTAHDSSDSDHNPRASRYERSRSRAARASISYSDRSDVEKPRRSKSTRRPQSPDSKPPRDYRRHRSRGPAEGGYGTYSYTGQDHITPPQTPKPSGEPTRSATEDPKPATLPSTGRQQLRRGTTDSPYTSSAEENHGRRYGSSDERRPVRSARSRRASRSQVDREDEIRSYQPSSRRDRDRDRDRKDDAARGYQPSDDRGPRSPAASHKAPKDPKAMEDYFEKAFEANQSKRSRQAMPTSQNASPMASPSRSPPRTPRGDKAPRDYFEPPQPSKSSWQRSRPPSIDDGHFKDLKPLTTLLGAATLGASLAAKAIPSLSRSSTSQSVESPSSGSLSRPSSGQSGQRSRKPSPVSDETTPPAHPSSVPVSRHNSVTARDETSSPRMATYAVHDERSLSRSVPHPAAHIDIPRAASRASSYSHSPEQSRPAALHRAFSSSLGLPNQQPMHLQPQQPAPSSPISPQVAAPPTPQAPPPAKSNGLPPCPRSKPIAGCHDWYTIRDMPKMYFCPSCMNHLGSSPFRDYFIPNFTTDTYQPISCSMSNPWFRFAWIRTMKQENPTLTLLWKIASDPPPETKKCYGNQNDLRKWYHLTDPRTKKPVENFDVCSACVRNVDLLFPMLQSYLFDRPTDKLAQEKICNLNLSSRNLPTILLELDRLADWRQKEQLRLKDIHNFVDVVRRLSRYRECAKDTMLATQLWHYIPELPELTICESCFDEVVWPLKDRPIAKDVSRAVRPVPVLRRTQLLPGISCQLYSDRMRRLFYEACSKNDFEHLKRVARYRYDMEHRLQHNHKLFEMDLKAGIDRRADIESNISFWKSIE</sequence>
<feature type="compositionally biased region" description="Basic and acidic residues" evidence="1">
    <location>
        <begin position="419"/>
        <end position="434"/>
    </location>
</feature>
<feature type="compositionally biased region" description="Basic residues" evidence="1">
    <location>
        <begin position="358"/>
        <end position="367"/>
    </location>
</feature>
<dbReference type="STRING" id="1182545.A0A072PJ50"/>
<comment type="caution">
    <text evidence="2">The sequence shown here is derived from an EMBL/GenBank/DDBJ whole genome shotgun (WGS) entry which is preliminary data.</text>
</comment>
<reference evidence="2 3" key="1">
    <citation type="submission" date="2013-03" db="EMBL/GenBank/DDBJ databases">
        <title>The Genome Sequence of Exophiala aquamarina CBS 119918.</title>
        <authorList>
            <consortium name="The Broad Institute Genomics Platform"/>
            <person name="Cuomo C."/>
            <person name="de Hoog S."/>
            <person name="Gorbushina A."/>
            <person name="Walker B."/>
            <person name="Young S.K."/>
            <person name="Zeng Q."/>
            <person name="Gargeya S."/>
            <person name="Fitzgerald M."/>
            <person name="Haas B."/>
            <person name="Abouelleil A."/>
            <person name="Allen A.W."/>
            <person name="Alvarado L."/>
            <person name="Arachchi H.M."/>
            <person name="Berlin A.M."/>
            <person name="Chapman S.B."/>
            <person name="Gainer-Dewar J."/>
            <person name="Goldberg J."/>
            <person name="Griggs A."/>
            <person name="Gujja S."/>
            <person name="Hansen M."/>
            <person name="Howarth C."/>
            <person name="Imamovic A."/>
            <person name="Ireland A."/>
            <person name="Larimer J."/>
            <person name="McCowan C."/>
            <person name="Murphy C."/>
            <person name="Pearson M."/>
            <person name="Poon T.W."/>
            <person name="Priest M."/>
            <person name="Roberts A."/>
            <person name="Saif S."/>
            <person name="Shea T."/>
            <person name="Sisk P."/>
            <person name="Sykes S."/>
            <person name="Wortman J."/>
            <person name="Nusbaum C."/>
            <person name="Birren B."/>
        </authorList>
    </citation>
    <scope>NUCLEOTIDE SEQUENCE [LARGE SCALE GENOMIC DNA]</scope>
    <source>
        <strain evidence="2 3">CBS 119918</strain>
    </source>
</reference>
<feature type="region of interest" description="Disordered" evidence="1">
    <location>
        <begin position="647"/>
        <end position="692"/>
    </location>
</feature>
<dbReference type="GeneID" id="25283228"/>
<evidence type="ECO:0000313" key="3">
    <source>
        <dbReference type="Proteomes" id="UP000027920"/>
    </source>
</evidence>
<feature type="compositionally biased region" description="Polar residues" evidence="1">
    <location>
        <begin position="320"/>
        <end position="341"/>
    </location>
</feature>
<dbReference type="Proteomes" id="UP000027920">
    <property type="component" value="Unassembled WGS sequence"/>
</dbReference>
<feature type="compositionally biased region" description="Polar residues" evidence="1">
    <location>
        <begin position="574"/>
        <end position="583"/>
    </location>
</feature>
<feature type="compositionally biased region" description="Basic and acidic residues" evidence="1">
    <location>
        <begin position="342"/>
        <end position="357"/>
    </location>
</feature>
<dbReference type="HOGENOM" id="CLU_297891_0_0_1"/>
<name>A0A072PJ50_9EURO</name>
<feature type="compositionally biased region" description="Basic and acidic residues" evidence="1">
    <location>
        <begin position="370"/>
        <end position="410"/>
    </location>
</feature>
<feature type="compositionally biased region" description="Pro residues" evidence="1">
    <location>
        <begin position="661"/>
        <end position="692"/>
    </location>
</feature>
<proteinExistence type="predicted"/>
<evidence type="ECO:0000256" key="1">
    <source>
        <dbReference type="SAM" id="MobiDB-lite"/>
    </source>
</evidence>
<accession>A0A072PJ50</accession>
<gene>
    <name evidence="2" type="ORF">A1O9_08315</name>
</gene>
<keyword evidence="3" id="KW-1185">Reference proteome</keyword>
<evidence type="ECO:0000313" key="2">
    <source>
        <dbReference type="EMBL" id="KEF55565.1"/>
    </source>
</evidence>
<dbReference type="RefSeq" id="XP_013258155.1">
    <property type="nucleotide sequence ID" value="XM_013402701.1"/>
</dbReference>
<organism evidence="2 3">
    <name type="scientific">Exophiala aquamarina CBS 119918</name>
    <dbReference type="NCBI Taxonomy" id="1182545"/>
    <lineage>
        <taxon>Eukaryota</taxon>
        <taxon>Fungi</taxon>
        <taxon>Dikarya</taxon>
        <taxon>Ascomycota</taxon>
        <taxon>Pezizomycotina</taxon>
        <taxon>Eurotiomycetes</taxon>
        <taxon>Chaetothyriomycetidae</taxon>
        <taxon>Chaetothyriales</taxon>
        <taxon>Herpotrichiellaceae</taxon>
        <taxon>Exophiala</taxon>
    </lineage>
</organism>